<sequence length="208" mass="24003">MDIRNNVSELKELEDCVVIEGYLQILLISTAKVEDFRNLRFPKLTVITDYLLLFRVSGLESLSDLFPNLTVIRGRILFYNYALVIFEMTDLKEIGLYSLRNITRGAIRIEKNSDLCYLSTVDWSLVLEAVYNNYIVGNKPPKDCGDMCPGTMEDKPICQKTVIDNEFSYRCWSAEHCQKEVISSDKPSRSEMHQGTWLRARIMLKAIL</sequence>
<dbReference type="Proteomes" id="UP000228934">
    <property type="component" value="Unassembled WGS sequence"/>
</dbReference>
<dbReference type="SUPFAM" id="SSF52058">
    <property type="entry name" value="L domain-like"/>
    <property type="match status" value="1"/>
</dbReference>
<reference evidence="3" key="1">
    <citation type="journal article" date="2017" name="Nat. Commun.">
        <title>The North American bullfrog draft genome provides insight into hormonal regulation of long noncoding RNA.</title>
        <authorList>
            <person name="Hammond S.A."/>
            <person name="Warren R.L."/>
            <person name="Vandervalk B.P."/>
            <person name="Kucuk E."/>
            <person name="Khan H."/>
            <person name="Gibb E.A."/>
            <person name="Pandoh P."/>
            <person name="Kirk H."/>
            <person name="Zhao Y."/>
            <person name="Jones M."/>
            <person name="Mungall A.J."/>
            <person name="Coope R."/>
            <person name="Pleasance S."/>
            <person name="Moore R.A."/>
            <person name="Holt R.A."/>
            <person name="Round J.M."/>
            <person name="Ohora S."/>
            <person name="Walle B.V."/>
            <person name="Veldhoen N."/>
            <person name="Helbing C.C."/>
            <person name="Birol I."/>
        </authorList>
    </citation>
    <scope>NUCLEOTIDE SEQUENCE [LARGE SCALE GENOMIC DNA]</scope>
</reference>
<dbReference type="EMBL" id="KV946165">
    <property type="protein sequence ID" value="PIO26280.1"/>
    <property type="molecule type" value="Genomic_DNA"/>
</dbReference>
<name>A0A2G9REF7_AQUCT</name>
<feature type="domain" description="Receptor L-domain" evidence="1">
    <location>
        <begin position="15"/>
        <end position="125"/>
    </location>
</feature>
<evidence type="ECO:0000259" key="1">
    <source>
        <dbReference type="Pfam" id="PF01030"/>
    </source>
</evidence>
<dbReference type="Gene3D" id="3.80.20.20">
    <property type="entry name" value="Receptor L-domain"/>
    <property type="match status" value="1"/>
</dbReference>
<dbReference type="InterPro" id="IPR036941">
    <property type="entry name" value="Rcpt_L-dom_sf"/>
</dbReference>
<protein>
    <recommendedName>
        <fullName evidence="1">Receptor L-domain domain-containing protein</fullName>
    </recommendedName>
</protein>
<gene>
    <name evidence="2" type="ORF">AB205_0130310</name>
</gene>
<dbReference type="InterPro" id="IPR000494">
    <property type="entry name" value="Rcpt_L-dom"/>
</dbReference>
<dbReference type="Pfam" id="PF01030">
    <property type="entry name" value="Recep_L_domain"/>
    <property type="match status" value="1"/>
</dbReference>
<accession>A0A2G9REF7</accession>
<proteinExistence type="predicted"/>
<evidence type="ECO:0000313" key="3">
    <source>
        <dbReference type="Proteomes" id="UP000228934"/>
    </source>
</evidence>
<organism evidence="2 3">
    <name type="scientific">Aquarana catesbeiana</name>
    <name type="common">American bullfrog</name>
    <name type="synonym">Rana catesbeiana</name>
    <dbReference type="NCBI Taxonomy" id="8400"/>
    <lineage>
        <taxon>Eukaryota</taxon>
        <taxon>Metazoa</taxon>
        <taxon>Chordata</taxon>
        <taxon>Craniata</taxon>
        <taxon>Vertebrata</taxon>
        <taxon>Euteleostomi</taxon>
        <taxon>Amphibia</taxon>
        <taxon>Batrachia</taxon>
        <taxon>Anura</taxon>
        <taxon>Neobatrachia</taxon>
        <taxon>Ranoidea</taxon>
        <taxon>Ranidae</taxon>
        <taxon>Aquarana</taxon>
    </lineage>
</organism>
<dbReference type="OrthoDB" id="5809444at2759"/>
<feature type="non-terminal residue" evidence="2">
    <location>
        <position position="208"/>
    </location>
</feature>
<dbReference type="AlphaFoldDB" id="A0A2G9REF7"/>
<evidence type="ECO:0000313" key="2">
    <source>
        <dbReference type="EMBL" id="PIO26280.1"/>
    </source>
</evidence>
<keyword evidence="3" id="KW-1185">Reference proteome</keyword>